<dbReference type="STRING" id="1120989.SAMN02745227_00088"/>
<proteinExistence type="inferred from homology"/>
<dbReference type="AlphaFoldDB" id="A0A1M6KE74"/>
<dbReference type="Gene3D" id="3.30.2350.10">
    <property type="entry name" value="Pseudouridine synthase"/>
    <property type="match status" value="1"/>
</dbReference>
<dbReference type="RefSeq" id="WP_072905271.1">
    <property type="nucleotide sequence ID" value="NZ_FRAI01000005.1"/>
</dbReference>
<evidence type="ECO:0000256" key="4">
    <source>
        <dbReference type="ARBA" id="ARBA00023235"/>
    </source>
</evidence>
<dbReference type="Pfam" id="PF16198">
    <property type="entry name" value="TruB_C_2"/>
    <property type="match status" value="1"/>
</dbReference>
<sequence length="290" mass="32436">MANGILNILKPANMTSHQVVAYIRKKLKLNKVGHTGTLDPMATGILPICIGKATRVSEYVTDLTKSYRAEITFGLVSDTGDLDGNIKVLVQNPEIAEEDLKQVLKEFTGTITQIPPKASAIKVNGKKLYEYHREGLEVEIPSREVTIYSLKLVEDFPLTSNKGYIDIHCSKGTYIRTLCQDIGEKLGTGALMSYLIRTSVGPFNLKNALFLHQITEENYLKYLHPMDSVLTHLDKVILPKYMAKKIVNGLSVNNTSNLYSSEVRVYDEDNNFIAICKNLDGMLKPHKVFN</sequence>
<evidence type="ECO:0000256" key="1">
    <source>
        <dbReference type="ARBA" id="ARBA00000385"/>
    </source>
</evidence>
<dbReference type="InterPro" id="IPR020103">
    <property type="entry name" value="PsdUridine_synth_cat_dom_sf"/>
</dbReference>
<dbReference type="InterPro" id="IPR014780">
    <property type="entry name" value="tRNA_psdUridine_synth_TruB"/>
</dbReference>
<name>A0A1M6KE74_9FIRM</name>
<evidence type="ECO:0000313" key="9">
    <source>
        <dbReference type="Proteomes" id="UP000243547"/>
    </source>
</evidence>
<comment type="catalytic activity">
    <reaction evidence="1 5">
        <text>uridine(55) in tRNA = pseudouridine(55) in tRNA</text>
        <dbReference type="Rhea" id="RHEA:42532"/>
        <dbReference type="Rhea" id="RHEA-COMP:10101"/>
        <dbReference type="Rhea" id="RHEA-COMP:10102"/>
        <dbReference type="ChEBI" id="CHEBI:65314"/>
        <dbReference type="ChEBI" id="CHEBI:65315"/>
        <dbReference type="EC" id="5.4.99.25"/>
    </reaction>
</comment>
<comment type="function">
    <text evidence="5">Responsible for synthesis of pseudouridine from uracil-55 in the psi GC loop of transfer RNAs.</text>
</comment>
<dbReference type="SUPFAM" id="SSF55120">
    <property type="entry name" value="Pseudouridine synthase"/>
    <property type="match status" value="1"/>
</dbReference>
<evidence type="ECO:0000256" key="3">
    <source>
        <dbReference type="ARBA" id="ARBA00022694"/>
    </source>
</evidence>
<dbReference type="PANTHER" id="PTHR13767:SF2">
    <property type="entry name" value="PSEUDOURIDYLATE SYNTHASE TRUB1"/>
    <property type="match status" value="1"/>
</dbReference>
<accession>A0A1M6KE74</accession>
<dbReference type="HAMAP" id="MF_01080">
    <property type="entry name" value="TruB_bact"/>
    <property type="match status" value="1"/>
</dbReference>
<gene>
    <name evidence="5" type="primary">truB</name>
    <name evidence="8" type="ORF">SAMN02745227_00088</name>
</gene>
<dbReference type="CDD" id="cd02573">
    <property type="entry name" value="PseudoU_synth_EcTruB"/>
    <property type="match status" value="1"/>
</dbReference>
<feature type="active site" description="Nucleophile" evidence="5">
    <location>
        <position position="39"/>
    </location>
</feature>
<feature type="domain" description="Pseudouridine synthase II N-terminal" evidence="6">
    <location>
        <begin position="24"/>
        <end position="175"/>
    </location>
</feature>
<dbReference type="GO" id="GO:1990481">
    <property type="term" value="P:mRNA pseudouridine synthesis"/>
    <property type="evidence" value="ECO:0007669"/>
    <property type="project" value="TreeGrafter"/>
</dbReference>
<evidence type="ECO:0000259" key="7">
    <source>
        <dbReference type="Pfam" id="PF16198"/>
    </source>
</evidence>
<dbReference type="InterPro" id="IPR002501">
    <property type="entry name" value="PsdUridine_synth_N"/>
</dbReference>
<dbReference type="GO" id="GO:0031119">
    <property type="term" value="P:tRNA pseudouridine synthesis"/>
    <property type="evidence" value="ECO:0007669"/>
    <property type="project" value="UniProtKB-UniRule"/>
</dbReference>
<dbReference type="OrthoDB" id="9802309at2"/>
<evidence type="ECO:0000256" key="5">
    <source>
        <dbReference type="HAMAP-Rule" id="MF_01080"/>
    </source>
</evidence>
<dbReference type="Proteomes" id="UP000243547">
    <property type="component" value="Unassembled WGS sequence"/>
</dbReference>
<dbReference type="Pfam" id="PF01509">
    <property type="entry name" value="TruB_N"/>
    <property type="match status" value="1"/>
</dbReference>
<comment type="similarity">
    <text evidence="2 5">Belongs to the pseudouridine synthase TruB family. Type 1 subfamily.</text>
</comment>
<feature type="domain" description="tRNA pseudouridylate synthase B C-terminal" evidence="7">
    <location>
        <begin position="176"/>
        <end position="239"/>
    </location>
</feature>
<dbReference type="PANTHER" id="PTHR13767">
    <property type="entry name" value="TRNA-PSEUDOURIDINE SYNTHASE"/>
    <property type="match status" value="1"/>
</dbReference>
<keyword evidence="3 5" id="KW-0819">tRNA processing</keyword>
<dbReference type="GO" id="GO:0160148">
    <property type="term" value="F:tRNA pseudouridine(55) synthase activity"/>
    <property type="evidence" value="ECO:0007669"/>
    <property type="project" value="UniProtKB-EC"/>
</dbReference>
<evidence type="ECO:0000256" key="2">
    <source>
        <dbReference type="ARBA" id="ARBA00005642"/>
    </source>
</evidence>
<protein>
    <recommendedName>
        <fullName evidence="5">tRNA pseudouridine synthase B</fullName>
        <ecNumber evidence="5">5.4.99.25</ecNumber>
    </recommendedName>
    <alternativeName>
        <fullName evidence="5">tRNA pseudouridine(55) synthase</fullName>
        <shortName evidence="5">Psi55 synthase</shortName>
    </alternativeName>
    <alternativeName>
        <fullName evidence="5">tRNA pseudouridylate synthase</fullName>
    </alternativeName>
    <alternativeName>
        <fullName evidence="5">tRNA-uridine isomerase</fullName>
    </alternativeName>
</protein>
<evidence type="ECO:0000259" key="6">
    <source>
        <dbReference type="Pfam" id="PF01509"/>
    </source>
</evidence>
<dbReference type="EC" id="5.4.99.25" evidence="5"/>
<evidence type="ECO:0000313" key="8">
    <source>
        <dbReference type="EMBL" id="SHJ57251.1"/>
    </source>
</evidence>
<keyword evidence="9" id="KW-1185">Reference proteome</keyword>
<dbReference type="EMBL" id="FRAI01000005">
    <property type="protein sequence ID" value="SHJ57251.1"/>
    <property type="molecule type" value="Genomic_DNA"/>
</dbReference>
<dbReference type="InterPro" id="IPR032819">
    <property type="entry name" value="TruB_C"/>
</dbReference>
<keyword evidence="4 5" id="KW-0413">Isomerase</keyword>
<dbReference type="GO" id="GO:0003723">
    <property type="term" value="F:RNA binding"/>
    <property type="evidence" value="ECO:0007669"/>
    <property type="project" value="InterPro"/>
</dbReference>
<reference evidence="9" key="1">
    <citation type="submission" date="2016-11" db="EMBL/GenBank/DDBJ databases">
        <authorList>
            <person name="Varghese N."/>
            <person name="Submissions S."/>
        </authorList>
    </citation>
    <scope>NUCLEOTIDE SEQUENCE [LARGE SCALE GENOMIC DNA]</scope>
    <source>
        <strain evidence="9">DSM 14826</strain>
    </source>
</reference>
<organism evidence="8 9">
    <name type="scientific">Anaerobranca californiensis DSM 14826</name>
    <dbReference type="NCBI Taxonomy" id="1120989"/>
    <lineage>
        <taxon>Bacteria</taxon>
        <taxon>Bacillati</taxon>
        <taxon>Bacillota</taxon>
        <taxon>Clostridia</taxon>
        <taxon>Eubacteriales</taxon>
        <taxon>Proteinivoracaceae</taxon>
        <taxon>Anaerobranca</taxon>
    </lineage>
</organism>
<dbReference type="NCBIfam" id="TIGR00431">
    <property type="entry name" value="TruB"/>
    <property type="match status" value="1"/>
</dbReference>